<accession>A0ABS9VJG5</accession>
<organism evidence="7 8">
    <name type="scientific">Sphingomonas telluris</name>
    <dbReference type="NCBI Taxonomy" id="2907998"/>
    <lineage>
        <taxon>Bacteria</taxon>
        <taxon>Pseudomonadati</taxon>
        <taxon>Pseudomonadota</taxon>
        <taxon>Alphaproteobacteria</taxon>
        <taxon>Sphingomonadales</taxon>
        <taxon>Sphingomonadaceae</taxon>
        <taxon>Sphingomonas</taxon>
    </lineage>
</organism>
<dbReference type="Gene3D" id="2.70.40.10">
    <property type="match status" value="1"/>
</dbReference>
<dbReference type="RefSeq" id="WP_241445820.1">
    <property type="nucleotide sequence ID" value="NZ_JAKZHW010000001.1"/>
</dbReference>
<dbReference type="CDD" id="cd07557">
    <property type="entry name" value="trimeric_dUTPase"/>
    <property type="match status" value="1"/>
</dbReference>
<dbReference type="HAMAP" id="MF_00116">
    <property type="entry name" value="dUTPase_bact"/>
    <property type="match status" value="1"/>
</dbReference>
<keyword evidence="5" id="KW-0460">Magnesium</keyword>
<proteinExistence type="inferred from homology"/>
<comment type="caution">
    <text evidence="5">Lacks conserved residue(s) required for the propagation of feature annotation.</text>
</comment>
<keyword evidence="5" id="KW-0479">Metal-binding</keyword>
<dbReference type="EC" id="3.6.1.23" evidence="5"/>
<dbReference type="SUPFAM" id="SSF51283">
    <property type="entry name" value="dUTPase-like"/>
    <property type="match status" value="1"/>
</dbReference>
<evidence type="ECO:0000256" key="1">
    <source>
        <dbReference type="ARBA" id="ARBA00006581"/>
    </source>
</evidence>
<protein>
    <recommendedName>
        <fullName evidence="5">Deoxyuridine 5'-triphosphate nucleotidohydrolase</fullName>
        <shortName evidence="5">dUTPase</shortName>
        <ecNumber evidence="5">3.6.1.23</ecNumber>
    </recommendedName>
    <alternativeName>
        <fullName evidence="5">dUTP pyrophosphatase</fullName>
    </alternativeName>
</protein>
<comment type="function">
    <text evidence="5">This enzyme is involved in nucleotide metabolism: it produces dUMP, the immediate precursor of thymidine nucleotides and it decreases the intracellular concentration of dUTP so that uracil cannot be incorporated into DNA.</text>
</comment>
<gene>
    <name evidence="5 7" type="primary">dut</name>
    <name evidence="7" type="ORF">LZ016_03255</name>
</gene>
<dbReference type="NCBIfam" id="NF001862">
    <property type="entry name" value="PRK00601.1"/>
    <property type="match status" value="1"/>
</dbReference>
<comment type="pathway">
    <text evidence="5">Pyrimidine metabolism; dUMP biosynthesis; dUMP from dCTP (dUTP route): step 2/2.</text>
</comment>
<feature type="binding site" evidence="5">
    <location>
        <begin position="65"/>
        <end position="67"/>
    </location>
    <ligand>
        <name>substrate</name>
    </ligand>
</feature>
<dbReference type="Pfam" id="PF00692">
    <property type="entry name" value="dUTPase"/>
    <property type="match status" value="1"/>
</dbReference>
<dbReference type="InterPro" id="IPR033704">
    <property type="entry name" value="dUTPase_trimeric"/>
</dbReference>
<keyword evidence="2 5" id="KW-0378">Hydrolase</keyword>
<comment type="similarity">
    <text evidence="1 5">Belongs to the dUTPase family.</text>
</comment>
<evidence type="ECO:0000256" key="4">
    <source>
        <dbReference type="ARBA" id="ARBA00047686"/>
    </source>
</evidence>
<sequence>MIEIKLTRLPHGEGLPLPTYATEHAAGLDVVAAENLVLEPGRRHAVATGFAIEIPHGNEVQVRPRSGLALKNGITCLNTPGTIDSDYRGEVKVILANLGSEPFEVKRGERIAQLVPAPVLRAHFTEVHELAETARGSGGFGSTGR</sequence>
<dbReference type="NCBIfam" id="TIGR00576">
    <property type="entry name" value="dut"/>
    <property type="match status" value="1"/>
</dbReference>
<dbReference type="InterPro" id="IPR036157">
    <property type="entry name" value="dUTPase-like_sf"/>
</dbReference>
<reference evidence="7 8" key="1">
    <citation type="submission" date="2022-03" db="EMBL/GenBank/DDBJ databases">
        <authorList>
            <person name="Jo J.-H."/>
            <person name="Im W.-T."/>
        </authorList>
    </citation>
    <scope>NUCLEOTIDE SEQUENCE [LARGE SCALE GENOMIC DNA]</scope>
    <source>
        <strain evidence="7 8">SM33</strain>
    </source>
</reference>
<evidence type="ECO:0000256" key="2">
    <source>
        <dbReference type="ARBA" id="ARBA00022801"/>
    </source>
</evidence>
<feature type="binding site" evidence="5">
    <location>
        <begin position="82"/>
        <end position="84"/>
    </location>
    <ligand>
        <name>substrate</name>
    </ligand>
</feature>
<comment type="caution">
    <text evidence="7">The sequence shown here is derived from an EMBL/GenBank/DDBJ whole genome shotgun (WGS) entry which is preliminary data.</text>
</comment>
<feature type="domain" description="dUTPase-like" evidence="6">
    <location>
        <begin position="16"/>
        <end position="144"/>
    </location>
</feature>
<dbReference type="EMBL" id="JAKZHW010000001">
    <property type="protein sequence ID" value="MCH8615125.1"/>
    <property type="molecule type" value="Genomic_DNA"/>
</dbReference>
<dbReference type="InterPro" id="IPR029054">
    <property type="entry name" value="dUTPase-like"/>
</dbReference>
<evidence type="ECO:0000313" key="8">
    <source>
        <dbReference type="Proteomes" id="UP001203058"/>
    </source>
</evidence>
<dbReference type="PANTHER" id="PTHR11241">
    <property type="entry name" value="DEOXYURIDINE 5'-TRIPHOSPHATE NUCLEOTIDOHYDROLASE"/>
    <property type="match status" value="1"/>
</dbReference>
<evidence type="ECO:0000256" key="5">
    <source>
        <dbReference type="HAMAP-Rule" id="MF_00116"/>
    </source>
</evidence>
<keyword evidence="8" id="KW-1185">Reference proteome</keyword>
<feature type="binding site" evidence="5">
    <location>
        <position position="78"/>
    </location>
    <ligand>
        <name>substrate</name>
    </ligand>
</feature>
<comment type="catalytic activity">
    <reaction evidence="4 5">
        <text>dUTP + H2O = dUMP + diphosphate + H(+)</text>
        <dbReference type="Rhea" id="RHEA:10248"/>
        <dbReference type="ChEBI" id="CHEBI:15377"/>
        <dbReference type="ChEBI" id="CHEBI:15378"/>
        <dbReference type="ChEBI" id="CHEBI:33019"/>
        <dbReference type="ChEBI" id="CHEBI:61555"/>
        <dbReference type="ChEBI" id="CHEBI:246422"/>
        <dbReference type="EC" id="3.6.1.23"/>
    </reaction>
</comment>
<dbReference type="InterPro" id="IPR008181">
    <property type="entry name" value="dUTPase"/>
</dbReference>
<dbReference type="PANTHER" id="PTHR11241:SF0">
    <property type="entry name" value="DEOXYURIDINE 5'-TRIPHOSPHATE NUCLEOTIDOHYDROLASE"/>
    <property type="match status" value="1"/>
</dbReference>
<name>A0ABS9VJG5_9SPHN</name>
<dbReference type="GO" id="GO:0004170">
    <property type="term" value="F:dUTP diphosphatase activity"/>
    <property type="evidence" value="ECO:0007669"/>
    <property type="project" value="UniProtKB-EC"/>
</dbReference>
<keyword evidence="3 5" id="KW-0546">Nucleotide metabolism</keyword>
<evidence type="ECO:0000256" key="3">
    <source>
        <dbReference type="ARBA" id="ARBA00023080"/>
    </source>
</evidence>
<evidence type="ECO:0000259" key="6">
    <source>
        <dbReference type="Pfam" id="PF00692"/>
    </source>
</evidence>
<evidence type="ECO:0000313" key="7">
    <source>
        <dbReference type="EMBL" id="MCH8615125.1"/>
    </source>
</evidence>
<comment type="cofactor">
    <cofactor evidence="5">
        <name>Mg(2+)</name>
        <dbReference type="ChEBI" id="CHEBI:18420"/>
    </cofactor>
</comment>
<dbReference type="Proteomes" id="UP001203058">
    <property type="component" value="Unassembled WGS sequence"/>
</dbReference>